<accession>A0A0P4RCL3</accession>
<evidence type="ECO:0000313" key="2">
    <source>
        <dbReference type="EMBL" id="GAO10439.1"/>
    </source>
</evidence>
<dbReference type="PROSITE" id="PS51257">
    <property type="entry name" value="PROKAR_LIPOPROTEIN"/>
    <property type="match status" value="1"/>
</dbReference>
<dbReference type="Proteomes" id="UP000048965">
    <property type="component" value="Unassembled WGS sequence"/>
</dbReference>
<name>A0A0P4RCL3_9ACTN</name>
<evidence type="ECO:0000313" key="3">
    <source>
        <dbReference type="Proteomes" id="UP000048965"/>
    </source>
</evidence>
<organism evidence="2 3">
    <name type="scientific">Streptomyces lydicamycinicus</name>
    <dbReference type="NCBI Taxonomy" id="1546107"/>
    <lineage>
        <taxon>Bacteria</taxon>
        <taxon>Bacillati</taxon>
        <taxon>Actinomycetota</taxon>
        <taxon>Actinomycetes</taxon>
        <taxon>Kitasatosporales</taxon>
        <taxon>Streptomycetaceae</taxon>
        <taxon>Streptomyces</taxon>
    </lineage>
</organism>
<evidence type="ECO:0008006" key="4">
    <source>
        <dbReference type="Google" id="ProtNLM"/>
    </source>
</evidence>
<protein>
    <recommendedName>
        <fullName evidence="4">Secreted protein</fullName>
    </recommendedName>
</protein>
<dbReference type="EMBL" id="BBNO01000007">
    <property type="protein sequence ID" value="GAO10439.1"/>
    <property type="molecule type" value="Genomic_DNA"/>
</dbReference>
<sequence>MKVNHRAVFGLLAVGAACFSTVLSAPAAYAGSQNYIQITNHAGILANTCYKWRDAEGKNYCHNVRPVNDTWKAYFPEEATGAKIDLSTSVVDYATVDTAAVTDTNRNHCFEITGLVDRPKLQETGC</sequence>
<proteinExistence type="predicted"/>
<feature type="signal peptide" evidence="1">
    <location>
        <begin position="1"/>
        <end position="30"/>
    </location>
</feature>
<reference evidence="2 3" key="2">
    <citation type="journal article" date="2015" name="Stand. Genomic Sci.">
        <title>Draft genome sequence of marine-derived Streptomyces sp. TP-A0598, a producer of anti-MRSA antibiotic lydicamycins.</title>
        <authorList>
            <person name="Komaki H."/>
            <person name="Ichikawa N."/>
            <person name="Hosoyama A."/>
            <person name="Fujita N."/>
            <person name="Igarashi Y."/>
        </authorList>
    </citation>
    <scope>NUCLEOTIDE SEQUENCE [LARGE SCALE GENOMIC DNA]</scope>
    <source>
        <strain evidence="2 3">NBRC 110027</strain>
    </source>
</reference>
<reference evidence="3" key="1">
    <citation type="submission" date="2014-09" db="EMBL/GenBank/DDBJ databases">
        <title>Whole genome shotgun sequence of Streptomyces sp. NBRC 110027.</title>
        <authorList>
            <person name="Komaki H."/>
            <person name="Ichikawa N."/>
            <person name="Katano-Makiyama Y."/>
            <person name="Hosoyama A."/>
            <person name="Hashimoto M."/>
            <person name="Uohara A."/>
            <person name="Kitahashi Y."/>
            <person name="Ohji S."/>
            <person name="Kimura A."/>
            <person name="Yamazoe A."/>
            <person name="Igarashi Y."/>
            <person name="Fujita N."/>
        </authorList>
    </citation>
    <scope>NUCLEOTIDE SEQUENCE [LARGE SCALE GENOMIC DNA]</scope>
    <source>
        <strain evidence="3">NBRC 110027</strain>
    </source>
</reference>
<evidence type="ECO:0000256" key="1">
    <source>
        <dbReference type="SAM" id="SignalP"/>
    </source>
</evidence>
<dbReference type="AlphaFoldDB" id="A0A0P4RCL3"/>
<dbReference type="OrthoDB" id="4274567at2"/>
<keyword evidence="1" id="KW-0732">Signal</keyword>
<keyword evidence="3" id="KW-1185">Reference proteome</keyword>
<comment type="caution">
    <text evidence="2">The sequence shown here is derived from an EMBL/GenBank/DDBJ whole genome shotgun (WGS) entry which is preliminary data.</text>
</comment>
<gene>
    <name evidence="2" type="ORF">TPA0598_07_01630</name>
</gene>
<feature type="chain" id="PRO_5006068645" description="Secreted protein" evidence="1">
    <location>
        <begin position="31"/>
        <end position="126"/>
    </location>
</feature>
<dbReference type="RefSeq" id="WP_042157988.1">
    <property type="nucleotide sequence ID" value="NZ_BBNO01000007.1"/>
</dbReference>